<dbReference type="EMBL" id="OUNC01000023">
    <property type="protein sequence ID" value="SPP28840.1"/>
    <property type="molecule type" value="Genomic_DNA"/>
</dbReference>
<evidence type="ECO:0000256" key="11">
    <source>
        <dbReference type="PIRSR" id="PIRSR000445-3"/>
    </source>
</evidence>
<dbReference type="InterPro" id="IPR015896">
    <property type="entry name" value="4pyrrol_synth_GluRdtase_dimer"/>
</dbReference>
<dbReference type="GO" id="GO:0019353">
    <property type="term" value="P:protoporphyrinogen IX biosynthetic process from glutamate"/>
    <property type="evidence" value="ECO:0007669"/>
    <property type="project" value="TreeGrafter"/>
</dbReference>
<comment type="catalytic activity">
    <reaction evidence="7 8 13">
        <text>(S)-4-amino-5-oxopentanoate + tRNA(Glu) + NADP(+) = L-glutamyl-tRNA(Glu) + NADPH + H(+)</text>
        <dbReference type="Rhea" id="RHEA:12344"/>
        <dbReference type="Rhea" id="RHEA-COMP:9663"/>
        <dbReference type="Rhea" id="RHEA-COMP:9680"/>
        <dbReference type="ChEBI" id="CHEBI:15378"/>
        <dbReference type="ChEBI" id="CHEBI:57501"/>
        <dbReference type="ChEBI" id="CHEBI:57783"/>
        <dbReference type="ChEBI" id="CHEBI:58349"/>
        <dbReference type="ChEBI" id="CHEBI:78442"/>
        <dbReference type="ChEBI" id="CHEBI:78520"/>
        <dbReference type="EC" id="1.2.1.70"/>
    </reaction>
</comment>
<evidence type="ECO:0000313" key="18">
    <source>
        <dbReference type="EMBL" id="SPP28840.1"/>
    </source>
</evidence>
<dbReference type="Gene3D" id="3.30.460.30">
    <property type="entry name" value="Glutamyl-tRNA reductase, N-terminal domain"/>
    <property type="match status" value="1"/>
</dbReference>
<dbReference type="RefSeq" id="WP_069125419.1">
    <property type="nucleotide sequence ID" value="NZ_CBCPHX010000001.1"/>
</dbReference>
<comment type="pathway">
    <text evidence="1 8 13">Porphyrin-containing compound metabolism; protoporphyrin-IX biosynthesis; 5-aminolevulinate from L-glutamyl-tRNA(Glu): step 1/2.</text>
</comment>
<evidence type="ECO:0000259" key="14">
    <source>
        <dbReference type="Pfam" id="PF00745"/>
    </source>
</evidence>
<keyword evidence="4 8" id="KW-0521">NADP</keyword>
<dbReference type="HAMAP" id="MF_00087">
    <property type="entry name" value="Glu_tRNA_reductase"/>
    <property type="match status" value="1"/>
</dbReference>
<comment type="similarity">
    <text evidence="2 8 13">Belongs to the glutamyl-tRNA reductase family.</text>
</comment>
<comment type="domain">
    <text evidence="8">Possesses an unusual extended V-shaped dimeric structure with each monomer consisting of three distinct domains arranged along a curved 'spinal' alpha-helix. The N-terminal catalytic domain specifically recognizes the glutamate moiety of the substrate. The second domain is the NADPH-binding domain, and the third C-terminal domain is responsible for dimerization.</text>
</comment>
<dbReference type="UniPathway" id="UPA00251">
    <property type="reaction ID" value="UER00316"/>
</dbReference>
<dbReference type="Pfam" id="PF05201">
    <property type="entry name" value="GlutR_N"/>
    <property type="match status" value="1"/>
</dbReference>
<keyword evidence="6 8" id="KW-0627">Porphyrin biosynthesis</keyword>
<feature type="binding site" evidence="8 11">
    <location>
        <begin position="190"/>
        <end position="195"/>
    </location>
    <ligand>
        <name>NADP(+)</name>
        <dbReference type="ChEBI" id="CHEBI:58349"/>
    </ligand>
</feature>
<evidence type="ECO:0000259" key="16">
    <source>
        <dbReference type="Pfam" id="PF05201"/>
    </source>
</evidence>
<evidence type="ECO:0000256" key="5">
    <source>
        <dbReference type="ARBA" id="ARBA00023002"/>
    </source>
</evidence>
<feature type="binding site" evidence="8 10">
    <location>
        <position position="120"/>
    </location>
    <ligand>
        <name>substrate</name>
    </ligand>
</feature>
<dbReference type="InterPro" id="IPR015895">
    <property type="entry name" value="4pyrrol_synth_GluRdtase_N"/>
</dbReference>
<feature type="domain" description="Quinate/shikimate 5-dehydrogenase/glutamyl-tRNA reductase" evidence="15">
    <location>
        <begin position="176"/>
        <end position="303"/>
    </location>
</feature>
<evidence type="ECO:0000256" key="7">
    <source>
        <dbReference type="ARBA" id="ARBA00047464"/>
    </source>
</evidence>
<sequence>MEVLVATINFKAVSVAHREKFHIDEESVAQAMITLNQQNSVLENVILSTCNRTELYLVVDEISRGRYYVRKYLAALFNMTYDEVAEQVIFLENDAAIAHLFEVSTSLASMIVGETQILGQVKDSFECAREVNTTGVVLNELFKRAITVGKQAQSETLIGEGSVSLSTVAVKLIESQQLDMMHKKELVILGAGKMSVLILDYLKPHFPMEQITIVNRTYENAISLAMKYKTKAAPKEALQQVLASADVVFSALRSDDYILTQKLLEEQLRYLAIVDLGMPRNADPILDVHPQISRYDMDDIERIADQNKQQREAAMVEVSKMVVEAQESFHKWRLTLKATPVIHELRDKTLTIYETAMAHMERKLPNLSDHELKVIHKLTKSIVNQIIKEPIIKTKELALEEDALDKLAFVEHLFGLQTANDRNEAELCEK</sequence>
<evidence type="ECO:0000313" key="17">
    <source>
        <dbReference type="EMBL" id="ATF27175.1"/>
    </source>
</evidence>
<dbReference type="STRING" id="2756.BFR44_03335"/>
<evidence type="ECO:0000256" key="1">
    <source>
        <dbReference type="ARBA" id="ARBA00005059"/>
    </source>
</evidence>
<dbReference type="Pfam" id="PF01488">
    <property type="entry name" value="Shikimate_DH"/>
    <property type="match status" value="1"/>
</dbReference>
<organism evidence="17 19">
    <name type="scientific">Brochothrix thermosphacta</name>
    <name type="common">Microbacterium thermosphactum</name>
    <dbReference type="NCBI Taxonomy" id="2756"/>
    <lineage>
        <taxon>Bacteria</taxon>
        <taxon>Bacillati</taxon>
        <taxon>Bacillota</taxon>
        <taxon>Bacilli</taxon>
        <taxon>Bacillales</taxon>
        <taxon>Listeriaceae</taxon>
        <taxon>Brochothrix</taxon>
    </lineage>
</organism>
<gene>
    <name evidence="8 18" type="primary">hemA</name>
    <name evidence="18" type="ORF">BTBSAS_30158</name>
    <name evidence="17" type="ORF">CNY62_12780</name>
</gene>
<dbReference type="InterPro" id="IPR036453">
    <property type="entry name" value="GluRdtase_dimer_dom_sf"/>
</dbReference>
<proteinExistence type="inferred from homology"/>
<comment type="function">
    <text evidence="8">Catalyzes the NADPH-dependent reduction of glutamyl-tRNA(Glu) to glutamate 1-semialdehyde (GSA).</text>
</comment>
<evidence type="ECO:0000256" key="10">
    <source>
        <dbReference type="PIRSR" id="PIRSR000445-2"/>
    </source>
</evidence>
<dbReference type="PANTHER" id="PTHR43013:SF1">
    <property type="entry name" value="GLUTAMYL-TRNA REDUCTASE"/>
    <property type="match status" value="1"/>
</dbReference>
<comment type="miscellaneous">
    <text evidence="8">During catalysis, the active site Cys acts as a nucleophile attacking the alpha-carbonyl group of tRNA-bound glutamate with the formation of a thioester intermediate between enzyme and glutamate, and the concomitant release of tRNA(Glu). The thioester intermediate is finally reduced by direct hydride transfer from NADPH, to form the product GSA.</text>
</comment>
<dbReference type="KEGG" id="bths:CNY62_12780"/>
<evidence type="ECO:0000256" key="13">
    <source>
        <dbReference type="RuleBase" id="RU000584"/>
    </source>
</evidence>
<feature type="site" description="Important for activity" evidence="8 12">
    <location>
        <position position="99"/>
    </location>
</feature>
<evidence type="ECO:0000256" key="8">
    <source>
        <dbReference type="HAMAP-Rule" id="MF_00087"/>
    </source>
</evidence>
<dbReference type="FunFam" id="3.30.460.30:FF:000001">
    <property type="entry name" value="Glutamyl-tRNA reductase"/>
    <property type="match status" value="1"/>
</dbReference>
<reference evidence="20" key="3">
    <citation type="submission" date="2018-04" db="EMBL/GenBank/DDBJ databases">
        <authorList>
            <person name="Illikoud N."/>
        </authorList>
    </citation>
    <scope>NUCLEOTIDE SEQUENCE [LARGE SCALE GENOMIC DNA]</scope>
</reference>
<dbReference type="Proteomes" id="UP000270190">
    <property type="component" value="Unassembled WGS sequence"/>
</dbReference>
<dbReference type="SUPFAM" id="SSF69742">
    <property type="entry name" value="Glutamyl tRNA-reductase catalytic, N-terminal domain"/>
    <property type="match status" value="1"/>
</dbReference>
<dbReference type="Proteomes" id="UP000243591">
    <property type="component" value="Chromosome"/>
</dbReference>
<dbReference type="GO" id="GO:0008883">
    <property type="term" value="F:glutamyl-tRNA reductase activity"/>
    <property type="evidence" value="ECO:0007669"/>
    <property type="project" value="UniProtKB-UniRule"/>
</dbReference>
<evidence type="ECO:0000313" key="19">
    <source>
        <dbReference type="Proteomes" id="UP000243591"/>
    </source>
</evidence>
<protein>
    <recommendedName>
        <fullName evidence="3 8">Glutamyl-tRNA reductase</fullName>
        <shortName evidence="8">GluTR</shortName>
        <ecNumber evidence="3 8">1.2.1.70</ecNumber>
    </recommendedName>
</protein>
<dbReference type="NCBIfam" id="TIGR01035">
    <property type="entry name" value="hemA"/>
    <property type="match status" value="1"/>
</dbReference>
<evidence type="ECO:0000313" key="20">
    <source>
        <dbReference type="Proteomes" id="UP000270190"/>
    </source>
</evidence>
<evidence type="ECO:0000256" key="2">
    <source>
        <dbReference type="ARBA" id="ARBA00005916"/>
    </source>
</evidence>
<evidence type="ECO:0000256" key="6">
    <source>
        <dbReference type="ARBA" id="ARBA00023244"/>
    </source>
</evidence>
<dbReference type="InterPro" id="IPR036343">
    <property type="entry name" value="GluRdtase_N_sf"/>
</dbReference>
<dbReference type="InterPro" id="IPR036291">
    <property type="entry name" value="NAD(P)-bd_dom_sf"/>
</dbReference>
<reference evidence="18" key="2">
    <citation type="submission" date="2018-04" db="EMBL/GenBank/DDBJ databases">
        <authorList>
            <person name="Go L.Y."/>
            <person name="Mitchell J.A."/>
        </authorList>
    </citation>
    <scope>NUCLEOTIDE SEQUENCE</scope>
    <source>
        <strain evidence="18">BSAS1 3</strain>
    </source>
</reference>
<keyword evidence="19" id="KW-1185">Reference proteome</keyword>
<dbReference type="OrthoDB" id="110209at2"/>
<dbReference type="GO" id="GO:0050661">
    <property type="term" value="F:NADP binding"/>
    <property type="evidence" value="ECO:0007669"/>
    <property type="project" value="InterPro"/>
</dbReference>
<evidence type="ECO:0000256" key="9">
    <source>
        <dbReference type="PIRSR" id="PIRSR000445-1"/>
    </source>
</evidence>
<dbReference type="EMBL" id="CP023483">
    <property type="protein sequence ID" value="ATF27175.1"/>
    <property type="molecule type" value="Genomic_DNA"/>
</dbReference>
<feature type="binding site" evidence="8 10">
    <location>
        <position position="109"/>
    </location>
    <ligand>
        <name>substrate</name>
    </ligand>
</feature>
<dbReference type="CDD" id="cd05213">
    <property type="entry name" value="NAD_bind_Glutamyl_tRNA_reduct"/>
    <property type="match status" value="1"/>
</dbReference>
<feature type="domain" description="Glutamyl-tRNA reductase N-terminal" evidence="16">
    <location>
        <begin position="8"/>
        <end position="156"/>
    </location>
</feature>
<evidence type="ECO:0000256" key="4">
    <source>
        <dbReference type="ARBA" id="ARBA00022857"/>
    </source>
</evidence>
<feature type="domain" description="Tetrapyrrole biosynthesis glutamyl-tRNA reductase dimerisation" evidence="14">
    <location>
        <begin position="318"/>
        <end position="416"/>
    </location>
</feature>
<reference evidence="17 19" key="1">
    <citation type="submission" date="2017-09" db="EMBL/GenBank/DDBJ databases">
        <title>Complete Genome Sequences of Two Strains of the Meat Spoilage Bacterium Brochothrix thermosphacta Isolated from Ground Chicken.</title>
        <authorList>
            <person name="Paoli G.C."/>
            <person name="Wijey C."/>
            <person name="Chen C.-Y."/>
            <person name="Nguyen L."/>
            <person name="Yan X."/>
            <person name="Irwin P.L."/>
        </authorList>
    </citation>
    <scope>NUCLEOTIDE SEQUENCE [LARGE SCALE GENOMIC DNA]</scope>
    <source>
        <strain evidence="17 19">BI</strain>
    </source>
</reference>
<evidence type="ECO:0000256" key="3">
    <source>
        <dbReference type="ARBA" id="ARBA00012970"/>
    </source>
</evidence>
<accession>A0A1D2KTM0</accession>
<feature type="binding site" evidence="8 10">
    <location>
        <begin position="49"/>
        <end position="52"/>
    </location>
    <ligand>
        <name>substrate</name>
    </ligand>
</feature>
<dbReference type="PIRSF" id="PIRSF000445">
    <property type="entry name" value="4pyrrol_synth_GluRdtase"/>
    <property type="match status" value="1"/>
</dbReference>
<dbReference type="InterPro" id="IPR006151">
    <property type="entry name" value="Shikm_DH/Glu-tRNA_Rdtase"/>
</dbReference>
<evidence type="ECO:0000256" key="12">
    <source>
        <dbReference type="PIRSR" id="PIRSR000445-4"/>
    </source>
</evidence>
<keyword evidence="5 8" id="KW-0560">Oxidoreductase</keyword>
<evidence type="ECO:0000259" key="15">
    <source>
        <dbReference type="Pfam" id="PF01488"/>
    </source>
</evidence>
<dbReference type="Gene3D" id="3.40.50.720">
    <property type="entry name" value="NAD(P)-binding Rossmann-like Domain"/>
    <property type="match status" value="1"/>
</dbReference>
<dbReference type="PANTHER" id="PTHR43013">
    <property type="entry name" value="GLUTAMYL-TRNA REDUCTASE"/>
    <property type="match status" value="1"/>
</dbReference>
<dbReference type="Pfam" id="PF00745">
    <property type="entry name" value="GlutR_dimer"/>
    <property type="match status" value="1"/>
</dbReference>
<dbReference type="InterPro" id="IPR000343">
    <property type="entry name" value="4pyrrol_synth_GluRdtase"/>
</dbReference>
<feature type="binding site" evidence="8 10">
    <location>
        <begin position="114"/>
        <end position="116"/>
    </location>
    <ligand>
        <name>substrate</name>
    </ligand>
</feature>
<comment type="subunit">
    <text evidence="8">Homodimer.</text>
</comment>
<dbReference type="EC" id="1.2.1.70" evidence="3 8"/>
<dbReference type="AlphaFoldDB" id="A0A1D2KTM0"/>
<dbReference type="SUPFAM" id="SSF51735">
    <property type="entry name" value="NAD(P)-binding Rossmann-fold domains"/>
    <property type="match status" value="1"/>
</dbReference>
<feature type="active site" description="Nucleophile" evidence="8 9">
    <location>
        <position position="50"/>
    </location>
</feature>
<name>A0A1D2KTM0_BROTH</name>
<dbReference type="SUPFAM" id="SSF69075">
    <property type="entry name" value="Glutamyl tRNA-reductase dimerization domain"/>
    <property type="match status" value="1"/>
</dbReference>